<evidence type="ECO:0000256" key="1">
    <source>
        <dbReference type="SAM" id="MobiDB-lite"/>
    </source>
</evidence>
<dbReference type="GO" id="GO:0034080">
    <property type="term" value="P:CENP-A containing chromatin assembly"/>
    <property type="evidence" value="ECO:0007669"/>
    <property type="project" value="TreeGrafter"/>
</dbReference>
<dbReference type="GeneTree" id="ENSGT00390000005575"/>
<gene>
    <name evidence="2" type="primary">HJURP</name>
</gene>
<name>A0A8C3H7L1_CHRPI</name>
<reference evidence="2" key="3">
    <citation type="submission" date="2025-09" db="UniProtKB">
        <authorList>
            <consortium name="Ensembl"/>
        </authorList>
    </citation>
    <scope>IDENTIFICATION</scope>
</reference>
<dbReference type="AlphaFoldDB" id="A0A8C3H7L1"/>
<reference evidence="2" key="1">
    <citation type="journal article" date="2015" name="Genome Biol. Evol.">
        <title>Physical Mapping and Refinement of the Painted Turtle Genome (Chrysemys picta) Inform Amniote Genome Evolution and Challenge Turtle-Bird Chromosomal Conservation.</title>
        <authorList>
            <person name="Badenhorst D."/>
            <person name="Hillier L.W."/>
            <person name="Literman R."/>
            <person name="Montiel E.E."/>
            <person name="Radhakrishnan S."/>
            <person name="Shen Y."/>
            <person name="Minx P."/>
            <person name="Janes D.E."/>
            <person name="Warren W.C."/>
            <person name="Edwards S.V."/>
            <person name="Valenzuela N."/>
        </authorList>
    </citation>
    <scope>NUCLEOTIDE SEQUENCE [LARGE SCALE GENOMIC DNA]</scope>
</reference>
<dbReference type="Ensembl" id="ENSCPBT00000008066.1">
    <property type="protein sequence ID" value="ENSCPBP00000006688.1"/>
    <property type="gene ID" value="ENSCPBG00000005307.1"/>
</dbReference>
<sequence length="676" mass="77511">MSEKNINEWKKKLHKRATQCQKTTETRKQWISDFEDEDLKVPQEPARKSFIDSYEEIQVADTDTESEADLVSIRRKFENVNLKEDILLVNPSELEMREKVKVRVDVIVQDDERNIPKWIMVAPGEKSKRLHITSPWQDLMGMTKSPVADKITLPRHVPFLEKNETGYDSFMEEYQSANEECSWNNVTLADLYPGMVETLSKLMNKHSQKKAADSIIRHYKHRGWPPRKSKLNVTIERIRRFRTSKLKPMLLNTNSNDHKLPVGNNLNERNQLHDGKCQTRCVTNGESGMVSYPHGSTSEMEIDWPGNLEDNSYIQRIDQNISESVFPNVTARTEETFLTEGPPQTTVSLHDSKGSPNGKLPEVLSLGCFSVTCTTSPCLVKESKNGKTDNTAFDGTSGFHLSTCNLNGDANTFPPLNNYSLVRTSNTLIRNPEIKTFRGGFSLQRSHSFSSLPVNQSPVKTHQKCEDEFEKLYQKLCPKELQKPLKIRKPLSNTKEKERLIKSYFCNSVKSHKKYDSAFDEVYQRLCSEGFPKLPTFLRASNLRKYEGIQMSETVNALINSPIRTLPAVTRIKRVADFHNEDLLSSPVKKLKNIPDDIFPRASNQSPHRKNINPQTTGLDFSSVMDGIVPGIFDSPNCQSQASENFVRTLLLYYFWLIMCRSVKNYSLYYSHFEKD</sequence>
<dbReference type="Proteomes" id="UP000694380">
    <property type="component" value="Chromosome 1"/>
</dbReference>
<dbReference type="PANTHER" id="PTHR15992:SF5">
    <property type="entry name" value="HOLLIDAY JUNCTION RECOGNITION PROTEIN"/>
    <property type="match status" value="1"/>
</dbReference>
<accession>A0A8C3H7L1</accession>
<dbReference type="GO" id="GO:0042393">
    <property type="term" value="F:histone binding"/>
    <property type="evidence" value="ECO:0007669"/>
    <property type="project" value="TreeGrafter"/>
</dbReference>
<feature type="compositionally biased region" description="Basic and acidic residues" evidence="1">
    <location>
        <begin position="1"/>
        <end position="10"/>
    </location>
</feature>
<dbReference type="PANTHER" id="PTHR15992">
    <property type="entry name" value="HOLLIDAY JUNCTION RECOGNITION PROTEIN"/>
    <property type="match status" value="1"/>
</dbReference>
<keyword evidence="3" id="KW-1185">Reference proteome</keyword>
<evidence type="ECO:0000313" key="2">
    <source>
        <dbReference type="Ensembl" id="ENSCPBP00000006688.1"/>
    </source>
</evidence>
<organism evidence="2 3">
    <name type="scientific">Chrysemys picta bellii</name>
    <name type="common">Western painted turtle</name>
    <name type="synonym">Emys bellii</name>
    <dbReference type="NCBI Taxonomy" id="8478"/>
    <lineage>
        <taxon>Eukaryota</taxon>
        <taxon>Metazoa</taxon>
        <taxon>Chordata</taxon>
        <taxon>Craniata</taxon>
        <taxon>Vertebrata</taxon>
        <taxon>Euteleostomi</taxon>
        <taxon>Archelosauria</taxon>
        <taxon>Testudinata</taxon>
        <taxon>Testudines</taxon>
        <taxon>Cryptodira</taxon>
        <taxon>Durocryptodira</taxon>
        <taxon>Testudinoidea</taxon>
        <taxon>Emydidae</taxon>
        <taxon>Chrysemys</taxon>
    </lineage>
</organism>
<reference evidence="2" key="2">
    <citation type="submission" date="2025-08" db="UniProtKB">
        <authorList>
            <consortium name="Ensembl"/>
        </authorList>
    </citation>
    <scope>IDENTIFICATION</scope>
</reference>
<evidence type="ECO:0000313" key="3">
    <source>
        <dbReference type="Proteomes" id="UP000694380"/>
    </source>
</evidence>
<proteinExistence type="predicted"/>
<feature type="region of interest" description="Disordered" evidence="1">
    <location>
        <begin position="1"/>
        <end position="26"/>
    </location>
</feature>
<dbReference type="GO" id="GO:0000775">
    <property type="term" value="C:chromosome, centromeric region"/>
    <property type="evidence" value="ECO:0007669"/>
    <property type="project" value="TreeGrafter"/>
</dbReference>
<dbReference type="OMA" id="YRYGYWH"/>
<protein>
    <submittedName>
        <fullName evidence="2">Uncharacterized protein</fullName>
    </submittedName>
</protein>